<organism evidence="3 5">
    <name type="scientific">Bursaphelenchus xylophilus</name>
    <name type="common">Pinewood nematode worm</name>
    <name type="synonym">Aphelenchoides xylophilus</name>
    <dbReference type="NCBI Taxonomy" id="6326"/>
    <lineage>
        <taxon>Eukaryota</taxon>
        <taxon>Metazoa</taxon>
        <taxon>Ecdysozoa</taxon>
        <taxon>Nematoda</taxon>
        <taxon>Chromadorea</taxon>
        <taxon>Rhabditida</taxon>
        <taxon>Tylenchina</taxon>
        <taxon>Tylenchomorpha</taxon>
        <taxon>Aphelenchoidea</taxon>
        <taxon>Aphelenchoididae</taxon>
        <taxon>Bursaphelenchus</taxon>
    </lineage>
</organism>
<sequence>MSSNIFEWCNCCWPSRKEKPTTSAVDRATVYFKEPVVVTPHYPREELDVEKVPEIVITSPRSNYDPDEFYTARTSRSVERYRFKNMQSLIKEIRVEILTELDETAEKNKP</sequence>
<name>A0A1I7S8Y0_BURXY</name>
<reference evidence="5" key="1">
    <citation type="submission" date="2016-11" db="UniProtKB">
        <authorList>
            <consortium name="WormBaseParasite"/>
        </authorList>
    </citation>
    <scope>IDENTIFICATION</scope>
</reference>
<dbReference type="EMBL" id="CAJFDI010000001">
    <property type="protein sequence ID" value="CAD5210234.1"/>
    <property type="molecule type" value="Genomic_DNA"/>
</dbReference>
<proteinExistence type="predicted"/>
<gene>
    <name evidence="1" type="ORF">BXYJ_LOCUS1833</name>
</gene>
<evidence type="ECO:0000313" key="5">
    <source>
        <dbReference type="WBParaSite" id="BXY_0947500.1"/>
    </source>
</evidence>
<dbReference type="WBParaSite" id="BXY_0947500.1">
    <property type="protein sequence ID" value="BXY_0947500.1"/>
    <property type="gene ID" value="BXY_0947500"/>
</dbReference>
<dbReference type="EMBL" id="CAJFCV020000001">
    <property type="protein sequence ID" value="CAG9085995.1"/>
    <property type="molecule type" value="Genomic_DNA"/>
</dbReference>
<reference evidence="2" key="2">
    <citation type="submission" date="2020-08" db="EMBL/GenBank/DDBJ databases">
        <authorList>
            <person name="Kikuchi T."/>
        </authorList>
    </citation>
    <scope>NUCLEOTIDE SEQUENCE</scope>
    <source>
        <strain evidence="1">Ka4C1</strain>
    </source>
</reference>
<dbReference type="Proteomes" id="UP000095284">
    <property type="component" value="Unplaced"/>
</dbReference>
<protein>
    <submittedName>
        <fullName evidence="1">(pine wood nematode) hypothetical protein</fullName>
    </submittedName>
</protein>
<dbReference type="Proteomes" id="UP000582659">
    <property type="component" value="Unassembled WGS sequence"/>
</dbReference>
<dbReference type="OrthoDB" id="5837174at2759"/>
<evidence type="ECO:0000313" key="3">
    <source>
        <dbReference type="Proteomes" id="UP000095284"/>
    </source>
</evidence>
<accession>A0A1I7S8Y0</accession>
<dbReference type="Proteomes" id="UP000659654">
    <property type="component" value="Unassembled WGS sequence"/>
</dbReference>
<evidence type="ECO:0000313" key="2">
    <source>
        <dbReference type="EMBL" id="CAG9085995.1"/>
    </source>
</evidence>
<evidence type="ECO:0000313" key="4">
    <source>
        <dbReference type="Proteomes" id="UP000659654"/>
    </source>
</evidence>
<dbReference type="AlphaFoldDB" id="A0A1I7S8Y0"/>
<evidence type="ECO:0000313" key="1">
    <source>
        <dbReference type="EMBL" id="CAD5210234.1"/>
    </source>
</evidence>
<keyword evidence="4" id="KW-1185">Reference proteome</keyword>